<proteinExistence type="predicted"/>
<feature type="region of interest" description="Disordered" evidence="1">
    <location>
        <begin position="142"/>
        <end position="180"/>
    </location>
</feature>
<organism evidence="3 4">
    <name type="scientific">Abrus precatorius</name>
    <name type="common">Indian licorice</name>
    <name type="synonym">Glycine abrus</name>
    <dbReference type="NCBI Taxonomy" id="3816"/>
    <lineage>
        <taxon>Eukaryota</taxon>
        <taxon>Viridiplantae</taxon>
        <taxon>Streptophyta</taxon>
        <taxon>Embryophyta</taxon>
        <taxon>Tracheophyta</taxon>
        <taxon>Spermatophyta</taxon>
        <taxon>Magnoliopsida</taxon>
        <taxon>eudicotyledons</taxon>
        <taxon>Gunneridae</taxon>
        <taxon>Pentapetalae</taxon>
        <taxon>rosids</taxon>
        <taxon>fabids</taxon>
        <taxon>Fabales</taxon>
        <taxon>Fabaceae</taxon>
        <taxon>Papilionoideae</taxon>
        <taxon>50 kb inversion clade</taxon>
        <taxon>NPAAA clade</taxon>
        <taxon>indigoferoid/millettioid clade</taxon>
        <taxon>Abreae</taxon>
        <taxon>Abrus</taxon>
    </lineage>
</organism>
<dbReference type="OrthoDB" id="1936908at2759"/>
<reference evidence="4" key="2">
    <citation type="submission" date="2025-08" db="UniProtKB">
        <authorList>
            <consortium name="RefSeq"/>
        </authorList>
    </citation>
    <scope>IDENTIFICATION</scope>
    <source>
        <tissue evidence="4">Young leaves</tissue>
    </source>
</reference>
<dbReference type="AlphaFoldDB" id="A0A8B8K2X4"/>
<feature type="domain" description="Retrotransposon gag" evidence="2">
    <location>
        <begin position="3"/>
        <end position="43"/>
    </location>
</feature>
<evidence type="ECO:0000259" key="2">
    <source>
        <dbReference type="Pfam" id="PF03732"/>
    </source>
</evidence>
<dbReference type="InterPro" id="IPR005162">
    <property type="entry name" value="Retrotrans_gag_dom"/>
</dbReference>
<dbReference type="Proteomes" id="UP000694853">
    <property type="component" value="Unplaced"/>
</dbReference>
<name>A0A8B8K2X4_ABRPR</name>
<evidence type="ECO:0000256" key="1">
    <source>
        <dbReference type="SAM" id="MobiDB-lite"/>
    </source>
</evidence>
<evidence type="ECO:0000313" key="3">
    <source>
        <dbReference type="Proteomes" id="UP000694853"/>
    </source>
</evidence>
<sequence>MGNYFPRDLKKQKAWEFLDLKQGNMTVEEYAAKFQELMMYWPYYQHEDGEEDLCSQFDTRGSGPMSQDKRTPKFFKGPYSSSSHSKSKETLSQERSNSSGFGSGSFRGAIRCFRCGGPDPQTNYGNYGKLGHTANVCWAAPKTSGSVSTSHRPESRGSMGPKPSISGKVFAMSGAEASQS</sequence>
<evidence type="ECO:0000313" key="4">
    <source>
        <dbReference type="RefSeq" id="XP_027338006.1"/>
    </source>
</evidence>
<feature type="region of interest" description="Disordered" evidence="1">
    <location>
        <begin position="54"/>
        <end position="102"/>
    </location>
</feature>
<protein>
    <submittedName>
        <fullName evidence="4">Uncharacterized protein LOC113851849</fullName>
    </submittedName>
</protein>
<dbReference type="RefSeq" id="XP_027338006.1">
    <property type="nucleotide sequence ID" value="XM_027482205.1"/>
</dbReference>
<keyword evidence="3" id="KW-1185">Reference proteome</keyword>
<accession>A0A8B8K2X4</accession>
<dbReference type="Pfam" id="PF03732">
    <property type="entry name" value="Retrotrans_gag"/>
    <property type="match status" value="1"/>
</dbReference>
<reference evidence="3" key="1">
    <citation type="journal article" date="2019" name="Toxins">
        <title>Detection of Abrin-Like and Prepropulchellin-Like Toxin Genes and Transcripts Using Whole Genome Sequencing and Full-Length Transcript Sequencing of Abrus precatorius.</title>
        <authorList>
            <person name="Hovde B.T."/>
            <person name="Daligault H.E."/>
            <person name="Hanschen E.R."/>
            <person name="Kunde Y.A."/>
            <person name="Johnson M.B."/>
            <person name="Starkenburg S.R."/>
            <person name="Johnson S.L."/>
        </authorList>
    </citation>
    <scope>NUCLEOTIDE SEQUENCE [LARGE SCALE GENOMIC DNA]</scope>
</reference>
<dbReference type="GeneID" id="113851849"/>
<dbReference type="KEGG" id="aprc:113851849"/>
<gene>
    <name evidence="4" type="primary">LOC113851849</name>
</gene>